<dbReference type="Proteomes" id="UP001163336">
    <property type="component" value="Chromosome"/>
</dbReference>
<sequence>MQRLAIIATLLAMAAPAFAQDSTPPQAPPTAERVEVSSIKDPELMPYRRMVRGLDAWEEKRALAPKADLRFELWTKDGKPAQAEGLQLRIAGDTVNIALPLDANGTFVLPRSQEAFDDQADLVSNRKKAEIRWRPHVRTPGVPSNARRLGDLRLECEVGVAVRREEIPLLYRAGAVAAGGLCRLPMTGYIYRAPKRLVSATVVSGERKARLPLVDEGKGYHAPLRDKSWDDEALVVYEFAEASVAPGP</sequence>
<evidence type="ECO:0000256" key="1">
    <source>
        <dbReference type="SAM" id="SignalP"/>
    </source>
</evidence>
<dbReference type="EMBL" id="AP026966">
    <property type="protein sequence ID" value="BDT60429.1"/>
    <property type="molecule type" value="Genomic_DNA"/>
</dbReference>
<evidence type="ECO:0000313" key="3">
    <source>
        <dbReference type="Proteomes" id="UP001163336"/>
    </source>
</evidence>
<keyword evidence="3" id="KW-1185">Reference proteome</keyword>
<organism evidence="2 3">
    <name type="scientific">Massilia varians</name>
    <dbReference type="NCBI Taxonomy" id="457921"/>
    <lineage>
        <taxon>Bacteria</taxon>
        <taxon>Pseudomonadati</taxon>
        <taxon>Pseudomonadota</taxon>
        <taxon>Betaproteobacteria</taxon>
        <taxon>Burkholderiales</taxon>
        <taxon>Oxalobacteraceae</taxon>
        <taxon>Telluria group</taxon>
        <taxon>Massilia</taxon>
    </lineage>
</organism>
<gene>
    <name evidence="2" type="ORF">MasN3_39230</name>
</gene>
<name>A0ABM8CAV4_9BURK</name>
<reference evidence="2" key="1">
    <citation type="submission" date="2022-11" db="EMBL/GenBank/DDBJ databases">
        <title>Isolation and characterization of PLA-degrading bacterium Massilia sp. from Antarctic soil.</title>
        <authorList>
            <person name="Sato K."/>
            <person name="Gomez-Fuentes C."/>
            <person name="Ahmad S.A."/>
            <person name="Zulkharnain A."/>
        </authorList>
    </citation>
    <scope>NUCLEOTIDE SEQUENCE</scope>
    <source>
        <strain evidence="2">N-3</strain>
    </source>
</reference>
<evidence type="ECO:0008006" key="4">
    <source>
        <dbReference type="Google" id="ProtNLM"/>
    </source>
</evidence>
<feature type="signal peptide" evidence="1">
    <location>
        <begin position="1"/>
        <end position="19"/>
    </location>
</feature>
<feature type="chain" id="PRO_5047040663" description="Secreted protein" evidence="1">
    <location>
        <begin position="20"/>
        <end position="248"/>
    </location>
</feature>
<keyword evidence="1" id="KW-0732">Signal</keyword>
<evidence type="ECO:0000313" key="2">
    <source>
        <dbReference type="EMBL" id="BDT60429.1"/>
    </source>
</evidence>
<protein>
    <recommendedName>
        <fullName evidence="4">Secreted protein</fullName>
    </recommendedName>
</protein>
<dbReference type="RefSeq" id="WP_281909549.1">
    <property type="nucleotide sequence ID" value="NZ_AP026966.1"/>
</dbReference>
<accession>A0ABM8CAV4</accession>
<proteinExistence type="predicted"/>